<proteinExistence type="inferred from homology"/>
<dbReference type="Pfam" id="PF00085">
    <property type="entry name" value="Thioredoxin"/>
    <property type="match status" value="1"/>
</dbReference>
<evidence type="ECO:0000313" key="5">
    <source>
        <dbReference type="Proteomes" id="UP000199689"/>
    </source>
</evidence>
<dbReference type="OrthoDB" id="9790390at2"/>
<dbReference type="PROSITE" id="PS51354">
    <property type="entry name" value="GLUTAREDOXIN_2"/>
    <property type="match status" value="1"/>
</dbReference>
<name>A0A1G5VZB3_9FIRM</name>
<dbReference type="PANTHER" id="PTHR45663:SF11">
    <property type="entry name" value="GEO12009P1"/>
    <property type="match status" value="1"/>
</dbReference>
<dbReference type="InterPro" id="IPR036249">
    <property type="entry name" value="Thioredoxin-like_sf"/>
</dbReference>
<dbReference type="STRING" id="209880.SAMN02910343_01030"/>
<comment type="similarity">
    <text evidence="1">Belongs to the thioredoxin family.</text>
</comment>
<dbReference type="Gene3D" id="3.40.30.10">
    <property type="entry name" value="Glutaredoxin"/>
    <property type="match status" value="1"/>
</dbReference>
<evidence type="ECO:0000313" key="4">
    <source>
        <dbReference type="EMBL" id="SDA51251.1"/>
    </source>
</evidence>
<evidence type="ECO:0000259" key="3">
    <source>
        <dbReference type="PROSITE" id="PS51352"/>
    </source>
</evidence>
<feature type="domain" description="Thioredoxin" evidence="3">
    <location>
        <begin position="1"/>
        <end position="104"/>
    </location>
</feature>
<evidence type="ECO:0000256" key="1">
    <source>
        <dbReference type="ARBA" id="ARBA00008987"/>
    </source>
</evidence>
<dbReference type="PROSITE" id="PS51352">
    <property type="entry name" value="THIOREDOXIN_2"/>
    <property type="match status" value="1"/>
</dbReference>
<dbReference type="GeneID" id="87756053"/>
<dbReference type="RefSeq" id="WP_091364531.1">
    <property type="nucleotide sequence ID" value="NZ_CAUWGZ010000005.1"/>
</dbReference>
<dbReference type="AlphaFoldDB" id="A0A1G5VZB3"/>
<keyword evidence="2" id="KW-0676">Redox-active center</keyword>
<keyword evidence="5" id="KW-1185">Reference proteome</keyword>
<dbReference type="Proteomes" id="UP000199689">
    <property type="component" value="Unassembled WGS sequence"/>
</dbReference>
<dbReference type="EMBL" id="FMXA01000011">
    <property type="protein sequence ID" value="SDA51251.1"/>
    <property type="molecule type" value="Genomic_DNA"/>
</dbReference>
<protein>
    <submittedName>
        <fullName evidence="4">Thioredoxin</fullName>
    </submittedName>
</protein>
<dbReference type="PANTHER" id="PTHR45663">
    <property type="entry name" value="GEO12009P1"/>
    <property type="match status" value="1"/>
</dbReference>
<dbReference type="GO" id="GO:0005737">
    <property type="term" value="C:cytoplasm"/>
    <property type="evidence" value="ECO:0007669"/>
    <property type="project" value="TreeGrafter"/>
</dbReference>
<gene>
    <name evidence="4" type="ORF">SAMN02910343_01030</name>
</gene>
<dbReference type="CDD" id="cd02947">
    <property type="entry name" value="TRX_family"/>
    <property type="match status" value="1"/>
</dbReference>
<accession>A0A1G5VZB3</accession>
<dbReference type="SUPFAM" id="SSF52833">
    <property type="entry name" value="Thioredoxin-like"/>
    <property type="match status" value="1"/>
</dbReference>
<dbReference type="PRINTS" id="PR00421">
    <property type="entry name" value="THIOREDOXIN"/>
</dbReference>
<sequence>MIKPITGTANFDAAIAKGDVIVGFSAPWCGFCRKIRPVMEKLSGEMDIPFYGINIDEDKELAERYNVETIPDIFFFRDGKPLGSIIGYGNVGYKELKEFFAQYR</sequence>
<evidence type="ECO:0000256" key="2">
    <source>
        <dbReference type="ARBA" id="ARBA00023284"/>
    </source>
</evidence>
<dbReference type="GO" id="GO:0015035">
    <property type="term" value="F:protein-disulfide reductase activity"/>
    <property type="evidence" value="ECO:0007669"/>
    <property type="project" value="TreeGrafter"/>
</dbReference>
<organism evidence="4 5">
    <name type="scientific">Allisonella histaminiformans</name>
    <dbReference type="NCBI Taxonomy" id="209880"/>
    <lineage>
        <taxon>Bacteria</taxon>
        <taxon>Bacillati</taxon>
        <taxon>Bacillota</taxon>
        <taxon>Negativicutes</taxon>
        <taxon>Veillonellales</taxon>
        <taxon>Veillonellaceae</taxon>
        <taxon>Allisonella</taxon>
    </lineage>
</organism>
<dbReference type="InterPro" id="IPR013766">
    <property type="entry name" value="Thioredoxin_domain"/>
</dbReference>
<reference evidence="4 5" key="1">
    <citation type="submission" date="2016-10" db="EMBL/GenBank/DDBJ databases">
        <authorList>
            <person name="de Groot N.N."/>
        </authorList>
    </citation>
    <scope>NUCLEOTIDE SEQUENCE [LARGE SCALE GENOMIC DNA]</scope>
    <source>
        <strain evidence="4 5">DSM 15230</strain>
    </source>
</reference>